<reference evidence="1" key="1">
    <citation type="submission" date="2020-08" db="EMBL/GenBank/DDBJ databases">
        <title>Multicomponent nature underlies the extraordinary mechanical properties of spider dragline silk.</title>
        <authorList>
            <person name="Kono N."/>
            <person name="Nakamura H."/>
            <person name="Mori M."/>
            <person name="Yoshida Y."/>
            <person name="Ohtoshi R."/>
            <person name="Malay A.D."/>
            <person name="Moran D.A.P."/>
            <person name="Tomita M."/>
            <person name="Numata K."/>
            <person name="Arakawa K."/>
        </authorList>
    </citation>
    <scope>NUCLEOTIDE SEQUENCE</scope>
</reference>
<dbReference type="AlphaFoldDB" id="A0A8X6WLN3"/>
<dbReference type="EMBL" id="BMAV01000282">
    <property type="protein sequence ID" value="GFY37388.1"/>
    <property type="molecule type" value="Genomic_DNA"/>
</dbReference>
<gene>
    <name evidence="1" type="ORF">TNIN_406731</name>
</gene>
<organism evidence="1 2">
    <name type="scientific">Trichonephila inaurata madagascariensis</name>
    <dbReference type="NCBI Taxonomy" id="2747483"/>
    <lineage>
        <taxon>Eukaryota</taxon>
        <taxon>Metazoa</taxon>
        <taxon>Ecdysozoa</taxon>
        <taxon>Arthropoda</taxon>
        <taxon>Chelicerata</taxon>
        <taxon>Arachnida</taxon>
        <taxon>Araneae</taxon>
        <taxon>Araneomorphae</taxon>
        <taxon>Entelegynae</taxon>
        <taxon>Araneoidea</taxon>
        <taxon>Nephilidae</taxon>
        <taxon>Trichonephila</taxon>
        <taxon>Trichonephila inaurata</taxon>
    </lineage>
</organism>
<evidence type="ECO:0000313" key="2">
    <source>
        <dbReference type="Proteomes" id="UP000886998"/>
    </source>
</evidence>
<keyword evidence="2" id="KW-1185">Reference proteome</keyword>
<sequence>MRTKKGKEKLEDALYFQKREKVWRLNGAKKGDFPFWAFSETKENAKYLGTCLLEKQYRGKEEEIFFSSKNKSLDFYASNGWNVDNLRKEFFCVEKDLRFQESCLAWDMLLEDLW</sequence>
<protein>
    <submittedName>
        <fullName evidence="1">Uncharacterized protein</fullName>
    </submittedName>
</protein>
<evidence type="ECO:0000313" key="1">
    <source>
        <dbReference type="EMBL" id="GFY37388.1"/>
    </source>
</evidence>
<accession>A0A8X6WLN3</accession>
<dbReference type="Proteomes" id="UP000886998">
    <property type="component" value="Unassembled WGS sequence"/>
</dbReference>
<name>A0A8X6WLN3_9ARAC</name>
<proteinExistence type="predicted"/>
<comment type="caution">
    <text evidence="1">The sequence shown here is derived from an EMBL/GenBank/DDBJ whole genome shotgun (WGS) entry which is preliminary data.</text>
</comment>